<name>X6LCF1_RETFI</name>
<sequence>MTETLPQANTNPCTDSSPLVAGESFRNLVSKEDEKEKESLNTADESSMENAPNEENESSMLNTMERLKSMAVNGLEHADKMMTVPMKMMDELFDSMIEKEDCKIDPRTVMPMIKLNIKSQESSHESICKIKGKIWTSISSYKEDDEIFIIHDSDAMESAVIYDTNINIINQTNGITGGTLQIVSGLVVNPLKGASDLFVEPYQHVKADPSLESAGKGLLKGTKSLLMAPLNIIADTLGGTKKIVDGILDAPQAISNLTNGLKFNIFCGWTMAYSVSELNEFPGNIGDIIVIDYH</sequence>
<feature type="region of interest" description="Disordered" evidence="1">
    <location>
        <begin position="1"/>
        <end position="58"/>
    </location>
</feature>
<organism evidence="2 3">
    <name type="scientific">Reticulomyxa filosa</name>
    <dbReference type="NCBI Taxonomy" id="46433"/>
    <lineage>
        <taxon>Eukaryota</taxon>
        <taxon>Sar</taxon>
        <taxon>Rhizaria</taxon>
        <taxon>Retaria</taxon>
        <taxon>Foraminifera</taxon>
        <taxon>Monothalamids</taxon>
        <taxon>Reticulomyxidae</taxon>
        <taxon>Reticulomyxa</taxon>
    </lineage>
</organism>
<evidence type="ECO:0000313" key="3">
    <source>
        <dbReference type="Proteomes" id="UP000023152"/>
    </source>
</evidence>
<proteinExistence type="predicted"/>
<keyword evidence="3" id="KW-1185">Reference proteome</keyword>
<accession>X6LCF1</accession>
<feature type="compositionally biased region" description="Polar residues" evidence="1">
    <location>
        <begin position="40"/>
        <end position="50"/>
    </location>
</feature>
<evidence type="ECO:0000313" key="2">
    <source>
        <dbReference type="EMBL" id="ETN98801.1"/>
    </source>
</evidence>
<feature type="non-terminal residue" evidence="2">
    <location>
        <position position="294"/>
    </location>
</feature>
<dbReference type="AlphaFoldDB" id="X6LCF1"/>
<comment type="caution">
    <text evidence="2">The sequence shown here is derived from an EMBL/GenBank/DDBJ whole genome shotgun (WGS) entry which is preliminary data.</text>
</comment>
<feature type="compositionally biased region" description="Polar residues" evidence="1">
    <location>
        <begin position="1"/>
        <end position="17"/>
    </location>
</feature>
<evidence type="ECO:0000256" key="1">
    <source>
        <dbReference type="SAM" id="MobiDB-lite"/>
    </source>
</evidence>
<gene>
    <name evidence="2" type="ORF">RFI_38688</name>
</gene>
<feature type="compositionally biased region" description="Basic and acidic residues" evidence="1">
    <location>
        <begin position="29"/>
        <end position="39"/>
    </location>
</feature>
<dbReference type="Proteomes" id="UP000023152">
    <property type="component" value="Unassembled WGS sequence"/>
</dbReference>
<protein>
    <submittedName>
        <fullName evidence="2">Uncharacterized protein</fullName>
    </submittedName>
</protein>
<dbReference type="EMBL" id="ASPP01045766">
    <property type="protein sequence ID" value="ETN98801.1"/>
    <property type="molecule type" value="Genomic_DNA"/>
</dbReference>
<reference evidence="2 3" key="1">
    <citation type="journal article" date="2013" name="Curr. Biol.">
        <title>The Genome of the Foraminiferan Reticulomyxa filosa.</title>
        <authorList>
            <person name="Glockner G."/>
            <person name="Hulsmann N."/>
            <person name="Schleicher M."/>
            <person name="Noegel A.A."/>
            <person name="Eichinger L."/>
            <person name="Gallinger C."/>
            <person name="Pawlowski J."/>
            <person name="Sierra R."/>
            <person name="Euteneuer U."/>
            <person name="Pillet L."/>
            <person name="Moustafa A."/>
            <person name="Platzer M."/>
            <person name="Groth M."/>
            <person name="Szafranski K."/>
            <person name="Schliwa M."/>
        </authorList>
    </citation>
    <scope>NUCLEOTIDE SEQUENCE [LARGE SCALE GENOMIC DNA]</scope>
</reference>